<dbReference type="Proteomes" id="UP000838756">
    <property type="component" value="Unassembled WGS sequence"/>
</dbReference>
<reference evidence="7" key="1">
    <citation type="submission" date="2022-03" db="EMBL/GenBank/DDBJ databases">
        <authorList>
            <person name="Lindestad O."/>
        </authorList>
    </citation>
    <scope>NUCLEOTIDE SEQUENCE</scope>
</reference>
<feature type="domain" description="Amino acid transporter transmembrane" evidence="6">
    <location>
        <begin position="18"/>
        <end position="228"/>
    </location>
</feature>
<evidence type="ECO:0000256" key="2">
    <source>
        <dbReference type="ARBA" id="ARBA00022692"/>
    </source>
</evidence>
<evidence type="ECO:0000256" key="3">
    <source>
        <dbReference type="ARBA" id="ARBA00022989"/>
    </source>
</evidence>
<organism evidence="7 8">
    <name type="scientific">Pararge aegeria aegeria</name>
    <dbReference type="NCBI Taxonomy" id="348720"/>
    <lineage>
        <taxon>Eukaryota</taxon>
        <taxon>Metazoa</taxon>
        <taxon>Ecdysozoa</taxon>
        <taxon>Arthropoda</taxon>
        <taxon>Hexapoda</taxon>
        <taxon>Insecta</taxon>
        <taxon>Pterygota</taxon>
        <taxon>Neoptera</taxon>
        <taxon>Endopterygota</taxon>
        <taxon>Lepidoptera</taxon>
        <taxon>Glossata</taxon>
        <taxon>Ditrysia</taxon>
        <taxon>Papilionoidea</taxon>
        <taxon>Nymphalidae</taxon>
        <taxon>Satyrinae</taxon>
        <taxon>Satyrini</taxon>
        <taxon>Parargina</taxon>
        <taxon>Pararge</taxon>
    </lineage>
</organism>
<feature type="transmembrane region" description="Helical" evidence="5">
    <location>
        <begin position="23"/>
        <end position="49"/>
    </location>
</feature>
<keyword evidence="3 5" id="KW-1133">Transmembrane helix</keyword>
<dbReference type="PANTHER" id="PTHR22950:SF666">
    <property type="entry name" value="VACUOLAR AMINO ACID TRANSPORTER 4"/>
    <property type="match status" value="1"/>
</dbReference>
<keyword evidence="4 5" id="KW-0472">Membrane</keyword>
<evidence type="ECO:0000313" key="7">
    <source>
        <dbReference type="EMBL" id="CAH2235392.1"/>
    </source>
</evidence>
<dbReference type="EMBL" id="CAKXAJ010025123">
    <property type="protein sequence ID" value="CAH2235392.1"/>
    <property type="molecule type" value="Genomic_DNA"/>
</dbReference>
<dbReference type="OrthoDB" id="1684102at2759"/>
<evidence type="ECO:0000256" key="1">
    <source>
        <dbReference type="ARBA" id="ARBA00004141"/>
    </source>
</evidence>
<dbReference type="Pfam" id="PF01490">
    <property type="entry name" value="Aa_trans"/>
    <property type="match status" value="1"/>
</dbReference>
<evidence type="ECO:0000313" key="8">
    <source>
        <dbReference type="Proteomes" id="UP000838756"/>
    </source>
</evidence>
<dbReference type="InterPro" id="IPR013057">
    <property type="entry name" value="AA_transpt_TM"/>
</dbReference>
<proteinExistence type="predicted"/>
<gene>
    <name evidence="7" type="primary">jg5960</name>
    <name evidence="7" type="ORF">PAEG_LOCUS13054</name>
</gene>
<comment type="subcellular location">
    <subcellularLocation>
        <location evidence="1">Membrane</location>
        <topology evidence="1">Multi-pass membrane protein</topology>
    </subcellularLocation>
</comment>
<dbReference type="PANTHER" id="PTHR22950">
    <property type="entry name" value="AMINO ACID TRANSPORTER"/>
    <property type="match status" value="1"/>
</dbReference>
<keyword evidence="8" id="KW-1185">Reference proteome</keyword>
<feature type="transmembrane region" description="Helical" evidence="5">
    <location>
        <begin position="150"/>
        <end position="167"/>
    </location>
</feature>
<name>A0A8S4RGR3_9NEOP</name>
<feature type="transmembrane region" description="Helical" evidence="5">
    <location>
        <begin position="213"/>
        <end position="235"/>
    </location>
</feature>
<dbReference type="AlphaFoldDB" id="A0A8S4RGR3"/>
<evidence type="ECO:0000259" key="6">
    <source>
        <dbReference type="Pfam" id="PF01490"/>
    </source>
</evidence>
<dbReference type="GO" id="GO:0016020">
    <property type="term" value="C:membrane"/>
    <property type="evidence" value="ECO:0007669"/>
    <property type="project" value="UniProtKB-SubCell"/>
</dbReference>
<evidence type="ECO:0000256" key="4">
    <source>
        <dbReference type="ARBA" id="ARBA00023136"/>
    </source>
</evidence>
<comment type="caution">
    <text evidence="7">The sequence shown here is derived from an EMBL/GenBank/DDBJ whole genome shotgun (WGS) entry which is preliminary data.</text>
</comment>
<accession>A0A8S4RGR3</accession>
<keyword evidence="2 5" id="KW-0812">Transmembrane</keyword>
<feature type="transmembrane region" description="Helical" evidence="5">
    <location>
        <begin position="61"/>
        <end position="82"/>
    </location>
</feature>
<evidence type="ECO:0000256" key="5">
    <source>
        <dbReference type="SAM" id="Phobius"/>
    </source>
</evidence>
<feature type="transmembrane region" description="Helical" evidence="5">
    <location>
        <begin position="173"/>
        <end position="192"/>
    </location>
</feature>
<sequence>MLVTYHVFYEPHGRVTYANTDSIALYFVIGTCLFNLSSLAVVLSLDRALKKPKVLTKRYGLINVCMITTTTFLTVFGVLGYWSFGTMEENVLRSLPFDDNSAMLAIALYLVAIAFAYPIQCYPAIQIILEILRNRKETLSPKNMAIIEKVARPIFVTTSFLICYVVPIQGAFVAFVGNLCTTLIALVFPALMEICLLYPNNYGKYHFYLIKDLIVLGFGLSCAILGVALCTYLIYVRILCLHSPNDDSI</sequence>
<dbReference type="GO" id="GO:0015179">
    <property type="term" value="F:L-amino acid transmembrane transporter activity"/>
    <property type="evidence" value="ECO:0007669"/>
    <property type="project" value="TreeGrafter"/>
</dbReference>
<feature type="transmembrane region" description="Helical" evidence="5">
    <location>
        <begin position="102"/>
        <end position="129"/>
    </location>
</feature>
<protein>
    <submittedName>
        <fullName evidence="7">Jg5960 protein</fullName>
    </submittedName>
</protein>